<sequence>MKFYTILLAFLGIVLADMTARAPEVTEVSVLKPRDIIDSFDSALDGIGSTIANVASTLASDAGAAEFSALSAASSDYARITSAAAAASSTLGSELSTATGAAVTSIKSLLSEIGNSASAALETVSAEAANVTASAASSPSSSSIAGGAAIQTAAVGIGALMGAAAFWANIWN</sequence>
<organism evidence="2 3">
    <name type="scientific">Cytospora leucostoma</name>
    <dbReference type="NCBI Taxonomy" id="1230097"/>
    <lineage>
        <taxon>Eukaryota</taxon>
        <taxon>Fungi</taxon>
        <taxon>Dikarya</taxon>
        <taxon>Ascomycota</taxon>
        <taxon>Pezizomycotina</taxon>
        <taxon>Sordariomycetes</taxon>
        <taxon>Sordariomycetidae</taxon>
        <taxon>Diaporthales</taxon>
        <taxon>Cytosporaceae</taxon>
        <taxon>Cytospora</taxon>
    </lineage>
</organism>
<evidence type="ECO:0000256" key="1">
    <source>
        <dbReference type="SAM" id="SignalP"/>
    </source>
</evidence>
<feature type="signal peptide" evidence="1">
    <location>
        <begin position="1"/>
        <end position="16"/>
    </location>
</feature>
<gene>
    <name evidence="2" type="ORF">VPNG_01378</name>
</gene>
<dbReference type="Proteomes" id="UP000285146">
    <property type="component" value="Unassembled WGS sequence"/>
</dbReference>
<dbReference type="InParanoid" id="A0A423XL58"/>
<name>A0A423XL58_9PEZI</name>
<proteinExistence type="predicted"/>
<comment type="caution">
    <text evidence="2">The sequence shown here is derived from an EMBL/GenBank/DDBJ whole genome shotgun (WGS) entry which is preliminary data.</text>
</comment>
<dbReference type="EMBL" id="LKEB01000003">
    <property type="protein sequence ID" value="ROW17132.1"/>
    <property type="molecule type" value="Genomic_DNA"/>
</dbReference>
<evidence type="ECO:0000313" key="3">
    <source>
        <dbReference type="Proteomes" id="UP000285146"/>
    </source>
</evidence>
<reference evidence="2 3" key="1">
    <citation type="submission" date="2015-09" db="EMBL/GenBank/DDBJ databases">
        <title>Host preference determinants of Valsa canker pathogens revealed by comparative genomics.</title>
        <authorList>
            <person name="Yin Z."/>
            <person name="Huang L."/>
        </authorList>
    </citation>
    <scope>NUCLEOTIDE SEQUENCE [LARGE SCALE GENOMIC DNA]</scope>
    <source>
        <strain evidence="2 3">SXYLt</strain>
    </source>
</reference>
<feature type="chain" id="PRO_5019086123" evidence="1">
    <location>
        <begin position="17"/>
        <end position="172"/>
    </location>
</feature>
<dbReference type="AlphaFoldDB" id="A0A423XL58"/>
<protein>
    <submittedName>
        <fullName evidence="2">Uncharacterized protein</fullName>
    </submittedName>
</protein>
<keyword evidence="3" id="KW-1185">Reference proteome</keyword>
<keyword evidence="1" id="KW-0732">Signal</keyword>
<evidence type="ECO:0000313" key="2">
    <source>
        <dbReference type="EMBL" id="ROW17132.1"/>
    </source>
</evidence>
<accession>A0A423XL58</accession>